<reference evidence="1 2" key="1">
    <citation type="submission" date="2014-04" db="EMBL/GenBank/DDBJ databases">
        <authorList>
            <consortium name="DOE Joint Genome Institute"/>
            <person name="Kuo A."/>
            <person name="Kohler A."/>
            <person name="Costa M.D."/>
            <person name="Nagy L.G."/>
            <person name="Floudas D."/>
            <person name="Copeland A."/>
            <person name="Barry K.W."/>
            <person name="Cichocki N."/>
            <person name="Veneault-Fourrey C."/>
            <person name="LaButti K."/>
            <person name="Lindquist E.A."/>
            <person name="Lipzen A."/>
            <person name="Lundell T."/>
            <person name="Morin E."/>
            <person name="Murat C."/>
            <person name="Sun H."/>
            <person name="Tunlid A."/>
            <person name="Henrissat B."/>
            <person name="Grigoriev I.V."/>
            <person name="Hibbett D.S."/>
            <person name="Martin F."/>
            <person name="Nordberg H.P."/>
            <person name="Cantor M.N."/>
            <person name="Hua S.X."/>
        </authorList>
    </citation>
    <scope>NUCLEOTIDE SEQUENCE [LARGE SCALE GENOMIC DNA]</scope>
    <source>
        <strain evidence="1 2">441</strain>
    </source>
</reference>
<keyword evidence="2" id="KW-1185">Reference proteome</keyword>
<evidence type="ECO:0000313" key="1">
    <source>
        <dbReference type="EMBL" id="KIK14389.1"/>
    </source>
</evidence>
<organism evidence="1 2">
    <name type="scientific">Pisolithus microcarpus 441</name>
    <dbReference type="NCBI Taxonomy" id="765257"/>
    <lineage>
        <taxon>Eukaryota</taxon>
        <taxon>Fungi</taxon>
        <taxon>Dikarya</taxon>
        <taxon>Basidiomycota</taxon>
        <taxon>Agaricomycotina</taxon>
        <taxon>Agaricomycetes</taxon>
        <taxon>Agaricomycetidae</taxon>
        <taxon>Boletales</taxon>
        <taxon>Sclerodermatineae</taxon>
        <taxon>Pisolithaceae</taxon>
        <taxon>Pisolithus</taxon>
    </lineage>
</organism>
<accession>A0A0C9YKL8</accession>
<evidence type="ECO:0000313" key="2">
    <source>
        <dbReference type="Proteomes" id="UP000054018"/>
    </source>
</evidence>
<dbReference type="EMBL" id="KN833940">
    <property type="protein sequence ID" value="KIK14389.1"/>
    <property type="molecule type" value="Genomic_DNA"/>
</dbReference>
<dbReference type="OrthoDB" id="2691482at2759"/>
<name>A0A0C9YKL8_9AGAM</name>
<protein>
    <submittedName>
        <fullName evidence="1">Uncharacterized protein</fullName>
    </submittedName>
</protein>
<dbReference type="STRING" id="765257.A0A0C9YKL8"/>
<dbReference type="AlphaFoldDB" id="A0A0C9YKL8"/>
<sequence length="88" mass="9925">TFILEMAKGEKHWQQHHRGTYFNVPGPDIARPYYLVMKGAQISMLSTWMRTVPYVNGIRGACYVGVPSVKDGTEHMMRAIKLGEAEAV</sequence>
<feature type="non-terminal residue" evidence="1">
    <location>
        <position position="88"/>
    </location>
</feature>
<dbReference type="HOGENOM" id="CLU_180224_0_0_1"/>
<gene>
    <name evidence="1" type="ORF">PISMIDRAFT_117115</name>
</gene>
<reference evidence="2" key="2">
    <citation type="submission" date="2015-01" db="EMBL/GenBank/DDBJ databases">
        <title>Evolutionary Origins and Diversification of the Mycorrhizal Mutualists.</title>
        <authorList>
            <consortium name="DOE Joint Genome Institute"/>
            <consortium name="Mycorrhizal Genomics Consortium"/>
            <person name="Kohler A."/>
            <person name="Kuo A."/>
            <person name="Nagy L.G."/>
            <person name="Floudas D."/>
            <person name="Copeland A."/>
            <person name="Barry K.W."/>
            <person name="Cichocki N."/>
            <person name="Veneault-Fourrey C."/>
            <person name="LaButti K."/>
            <person name="Lindquist E.A."/>
            <person name="Lipzen A."/>
            <person name="Lundell T."/>
            <person name="Morin E."/>
            <person name="Murat C."/>
            <person name="Riley R."/>
            <person name="Ohm R."/>
            <person name="Sun H."/>
            <person name="Tunlid A."/>
            <person name="Henrissat B."/>
            <person name="Grigoriev I.V."/>
            <person name="Hibbett D.S."/>
            <person name="Martin F."/>
        </authorList>
    </citation>
    <scope>NUCLEOTIDE SEQUENCE [LARGE SCALE GENOMIC DNA]</scope>
    <source>
        <strain evidence="2">441</strain>
    </source>
</reference>
<proteinExistence type="predicted"/>
<dbReference type="Proteomes" id="UP000054018">
    <property type="component" value="Unassembled WGS sequence"/>
</dbReference>